<dbReference type="STRING" id="55209.HA50_26935"/>
<proteinExistence type="predicted"/>
<keyword evidence="2" id="KW-0472">Membrane</keyword>
<keyword evidence="2" id="KW-1133">Transmembrane helix</keyword>
<accession>A0A1X1EMY1</accession>
<feature type="compositionally biased region" description="Low complexity" evidence="1">
    <location>
        <begin position="210"/>
        <end position="219"/>
    </location>
</feature>
<dbReference type="Pfam" id="PF06864">
    <property type="entry name" value="PAP_PilO"/>
    <property type="match status" value="1"/>
</dbReference>
<evidence type="ECO:0008006" key="5">
    <source>
        <dbReference type="Google" id="ProtNLM"/>
    </source>
</evidence>
<dbReference type="OrthoDB" id="6459111at2"/>
<dbReference type="EMBL" id="MLJI01000002">
    <property type="protein sequence ID" value="ORM90182.1"/>
    <property type="molecule type" value="Genomic_DNA"/>
</dbReference>
<evidence type="ECO:0000313" key="4">
    <source>
        <dbReference type="Proteomes" id="UP000193749"/>
    </source>
</evidence>
<evidence type="ECO:0000256" key="1">
    <source>
        <dbReference type="SAM" id="MobiDB-lite"/>
    </source>
</evidence>
<evidence type="ECO:0000256" key="2">
    <source>
        <dbReference type="SAM" id="Phobius"/>
    </source>
</evidence>
<gene>
    <name evidence="3" type="ORF">HA50_26935</name>
</gene>
<reference evidence="3 4" key="1">
    <citation type="journal article" date="2017" name="Antonie Van Leeuwenhoek">
        <title>Phylogenomic resolution of the bacterial genus Pantoea and its relationship with Erwinia and Tatumella.</title>
        <authorList>
            <person name="Palmer M."/>
            <person name="Steenkamp E.T."/>
            <person name="Coetzee M.P."/>
            <person name="Chan W.Y."/>
            <person name="van Zyl E."/>
            <person name="De Maayer P."/>
            <person name="Coutinho T.A."/>
            <person name="Blom J."/>
            <person name="Smits T.H."/>
            <person name="Duffy B."/>
            <person name="Venter S.N."/>
        </authorList>
    </citation>
    <scope>NUCLEOTIDE SEQUENCE [LARGE SCALE GENOMIC DNA]</scope>
    <source>
        <strain evidence="3 4">LMG 2657</strain>
    </source>
</reference>
<sequence>MSAPGILNVILPGLHPRLPGRRLRIIAGLWWADLPPGPAGKAQLPSRRGQWLKLTTSAGPYARRTAFTPEPGHLWSLAVLATVPLDGNGYAFVRNGDNISFVACVRGAPALVGDITGPKEAVERALQTFLQLHKRDVPPQGWSVIGSVDAPVDVHRVIPEKLPRHARLRPVNFRARLTFLVLLLSLITGSFLWLMHHNEQQREARLAAARAQQTDPAARLSGPLRQRESPPWPQQPDIKVFLSTCLPMMHSMEATIKGWKLTAMECLPDGYRAEYTRPANSNATFQDFREAAKLRKWVDGIVLDDSNGEKAQLQHQWNIAGGGEQSLLPEEDTLAQFLHPFQLANRPVRLEKQPVTQNRIVVIEGKEVELYRDWYEWHFSLSERMNPAQLSNWSLPSARITSVSVTLSGDDDDDITWKTEGNLWSLKTTG</sequence>
<protein>
    <recommendedName>
        <fullName evidence="5">Pilus assembly protein</fullName>
    </recommendedName>
</protein>
<evidence type="ECO:0000313" key="3">
    <source>
        <dbReference type="EMBL" id="ORM90182.1"/>
    </source>
</evidence>
<keyword evidence="2" id="KW-0812">Transmembrane</keyword>
<keyword evidence="4" id="KW-1185">Reference proteome</keyword>
<name>A0A1X1EMY1_PANCY</name>
<dbReference type="RefSeq" id="WP_084879911.1">
    <property type="nucleotide sequence ID" value="NZ_JAGGMY010000003.1"/>
</dbReference>
<feature type="transmembrane region" description="Helical" evidence="2">
    <location>
        <begin position="177"/>
        <end position="195"/>
    </location>
</feature>
<dbReference type="Proteomes" id="UP000193749">
    <property type="component" value="Unassembled WGS sequence"/>
</dbReference>
<comment type="caution">
    <text evidence="3">The sequence shown here is derived from an EMBL/GenBank/DDBJ whole genome shotgun (WGS) entry which is preliminary data.</text>
</comment>
<organism evidence="3 4">
    <name type="scientific">Pantoea cypripedii</name>
    <name type="common">Pectobacterium cypripedii</name>
    <name type="synonym">Erwinia cypripedii</name>
    <dbReference type="NCBI Taxonomy" id="55209"/>
    <lineage>
        <taxon>Bacteria</taxon>
        <taxon>Pseudomonadati</taxon>
        <taxon>Pseudomonadota</taxon>
        <taxon>Gammaproteobacteria</taxon>
        <taxon>Enterobacterales</taxon>
        <taxon>Erwiniaceae</taxon>
        <taxon>Pantoea</taxon>
    </lineage>
</organism>
<dbReference type="AlphaFoldDB" id="A0A1X1EMY1"/>
<feature type="region of interest" description="Disordered" evidence="1">
    <location>
        <begin position="210"/>
        <end position="233"/>
    </location>
</feature>
<dbReference type="InterPro" id="IPR009663">
    <property type="entry name" value="PAP_PilO"/>
</dbReference>